<keyword evidence="4" id="KW-0804">Transcription</keyword>
<reference evidence="11" key="2">
    <citation type="submission" date="2024-06" db="EMBL/GenBank/DDBJ databases">
        <title>Micromonospora mangrovi CCTCC AA 2012012 genome sequences.</title>
        <authorList>
            <person name="Gao J."/>
        </authorList>
    </citation>
    <scope>NUCLEOTIDE SEQUENCE</scope>
    <source>
        <strain evidence="11">CCTCC AA 2012012</strain>
    </source>
</reference>
<dbReference type="Gene3D" id="1.10.10.60">
    <property type="entry name" value="Homeodomain-like"/>
    <property type="match status" value="1"/>
</dbReference>
<dbReference type="InterPro" id="IPR036271">
    <property type="entry name" value="Tet_transcr_reg_TetR-rel_C_sf"/>
</dbReference>
<evidence type="ECO:0000313" key="10">
    <source>
        <dbReference type="EMBL" id="XBP95211.1"/>
    </source>
</evidence>
<dbReference type="SUPFAM" id="SSF46689">
    <property type="entry name" value="Homeodomain-like"/>
    <property type="match status" value="1"/>
</dbReference>
<dbReference type="EMBL" id="CP157762">
    <property type="protein sequence ID" value="XBP95211.1"/>
    <property type="molecule type" value="Genomic_DNA"/>
</dbReference>
<dbReference type="EMBL" id="CP159342">
    <property type="protein sequence ID" value="XCH75914.1"/>
    <property type="molecule type" value="Genomic_DNA"/>
</dbReference>
<sequence length="531" mass="58132">MVEVEFKLLGPFRAFRDGAELDLGPAKQRILLAALAAEAGRPLSAETLSARLWDGDPPDNARRLLHTYVARVRRILAQAAPGTGSTVEVGRTPAGYRLVADQKAVDLHRFRHLLRDARRITTAPVDRLTLLDEAIRLWQGDPIADMTGEWATRLRQSLRQQRLDLVADWARCALHLGRYDEVAPLLEATLADNPLAEPLTVLLIESLLATGHHAEALTRYASIRDRIREELGVEPGPELRRLHQRLLRRDRLGQAGDEGSRPWREPQMLGVDRPVPLAPAGSGAGPRRRREGSPPGDAADPAGRGPGRAVPAARQPGPELDRDRVVAAAVAVADADGMAELSMRRVAVELDVSTVSLYGHVASEDLLVGYMIDAVLGEQPLPPPAPGWRAELEQVARAAWAAFTRHPWVAQAMSLTRPQLSPNGLVIVDRVLHALTGTSLSTSEQLHVHVMLISFVRGVAASLEPEVRAERDTGLTNEEWMETQEHALREVASAGSPLLRAALSKEFDFDLDTLFEFGLARMLDGLATRLE</sequence>
<organism evidence="10">
    <name type="scientific">Micromonospora sp. CCTCC AA 2012012</name>
    <dbReference type="NCBI Taxonomy" id="3111921"/>
    <lineage>
        <taxon>Bacteria</taxon>
        <taxon>Bacillati</taxon>
        <taxon>Actinomycetota</taxon>
        <taxon>Actinomycetes</taxon>
        <taxon>Micromonosporales</taxon>
        <taxon>Micromonosporaceae</taxon>
        <taxon>Micromonospora</taxon>
    </lineage>
</organism>
<name>A0AAU7MF20_9ACTN</name>
<gene>
    <name evidence="11" type="ORF">ABUL08_07455</name>
    <name evidence="10" type="ORF">VK199_07410</name>
</gene>
<dbReference type="SUPFAM" id="SSF48498">
    <property type="entry name" value="Tetracyclin repressor-like, C-terminal domain"/>
    <property type="match status" value="1"/>
</dbReference>
<evidence type="ECO:0000256" key="1">
    <source>
        <dbReference type="ARBA" id="ARBA00005820"/>
    </source>
</evidence>
<feature type="domain" description="HTH tetR-type" evidence="8">
    <location>
        <begin position="319"/>
        <end position="379"/>
    </location>
</feature>
<evidence type="ECO:0000256" key="7">
    <source>
        <dbReference type="SAM" id="MobiDB-lite"/>
    </source>
</evidence>
<dbReference type="SUPFAM" id="SSF48452">
    <property type="entry name" value="TPR-like"/>
    <property type="match status" value="1"/>
</dbReference>
<evidence type="ECO:0000256" key="5">
    <source>
        <dbReference type="PROSITE-ProRule" id="PRU00335"/>
    </source>
</evidence>
<dbReference type="Pfam" id="PF03704">
    <property type="entry name" value="BTAD"/>
    <property type="match status" value="1"/>
</dbReference>
<dbReference type="GO" id="GO:0000160">
    <property type="term" value="P:phosphorelay signal transduction system"/>
    <property type="evidence" value="ECO:0007669"/>
    <property type="project" value="InterPro"/>
</dbReference>
<feature type="DNA-binding region" description="OmpR/PhoB-type" evidence="6">
    <location>
        <begin position="1"/>
        <end position="100"/>
    </location>
</feature>
<accession>A0AAU7MF20</accession>
<keyword evidence="3 6" id="KW-0238">DNA-binding</keyword>
<dbReference type="AlphaFoldDB" id="A0AAU7MF20"/>
<dbReference type="InterPro" id="IPR009057">
    <property type="entry name" value="Homeodomain-like_sf"/>
</dbReference>
<dbReference type="RefSeq" id="WP_350935807.1">
    <property type="nucleotide sequence ID" value="NZ_CP157762.1"/>
</dbReference>
<dbReference type="InterPro" id="IPR005158">
    <property type="entry name" value="BTAD"/>
</dbReference>
<evidence type="ECO:0000256" key="6">
    <source>
        <dbReference type="PROSITE-ProRule" id="PRU01091"/>
    </source>
</evidence>
<dbReference type="InterPro" id="IPR011990">
    <property type="entry name" value="TPR-like_helical_dom_sf"/>
</dbReference>
<evidence type="ECO:0000256" key="2">
    <source>
        <dbReference type="ARBA" id="ARBA00023015"/>
    </source>
</evidence>
<feature type="DNA-binding region" description="H-T-H motif" evidence="5">
    <location>
        <begin position="342"/>
        <end position="361"/>
    </location>
</feature>
<protein>
    <submittedName>
        <fullName evidence="10">BTAD domain-containing putative transcriptional regulator</fullName>
    </submittedName>
</protein>
<dbReference type="SMART" id="SM00862">
    <property type="entry name" value="Trans_reg_C"/>
    <property type="match status" value="1"/>
</dbReference>
<dbReference type="PANTHER" id="PTHR35807">
    <property type="entry name" value="TRANSCRIPTIONAL REGULATOR REDD-RELATED"/>
    <property type="match status" value="1"/>
</dbReference>
<dbReference type="PROSITE" id="PS51755">
    <property type="entry name" value="OMPR_PHOB"/>
    <property type="match status" value="1"/>
</dbReference>
<feature type="compositionally biased region" description="Low complexity" evidence="7">
    <location>
        <begin position="293"/>
        <end position="318"/>
    </location>
</feature>
<dbReference type="Pfam" id="PF00486">
    <property type="entry name" value="Trans_reg_C"/>
    <property type="match status" value="1"/>
</dbReference>
<dbReference type="InterPro" id="IPR016032">
    <property type="entry name" value="Sig_transdc_resp-reg_C-effctor"/>
</dbReference>
<evidence type="ECO:0000313" key="11">
    <source>
        <dbReference type="EMBL" id="XCH75914.1"/>
    </source>
</evidence>
<dbReference type="Gene3D" id="1.10.10.10">
    <property type="entry name" value="Winged helix-like DNA-binding domain superfamily/Winged helix DNA-binding domain"/>
    <property type="match status" value="1"/>
</dbReference>
<dbReference type="Pfam" id="PF02909">
    <property type="entry name" value="TetR_C_1"/>
    <property type="match status" value="1"/>
</dbReference>
<dbReference type="GO" id="GO:0003677">
    <property type="term" value="F:DNA binding"/>
    <property type="evidence" value="ECO:0007669"/>
    <property type="project" value="UniProtKB-UniRule"/>
</dbReference>
<dbReference type="InterPro" id="IPR036388">
    <property type="entry name" value="WH-like_DNA-bd_sf"/>
</dbReference>
<dbReference type="Gene3D" id="1.10.357.10">
    <property type="entry name" value="Tetracycline Repressor, domain 2"/>
    <property type="match status" value="1"/>
</dbReference>
<proteinExistence type="inferred from homology"/>
<feature type="compositionally biased region" description="Basic and acidic residues" evidence="7">
    <location>
        <begin position="251"/>
        <end position="264"/>
    </location>
</feature>
<dbReference type="PANTHER" id="PTHR35807:SF1">
    <property type="entry name" value="TRANSCRIPTIONAL REGULATOR REDD"/>
    <property type="match status" value="1"/>
</dbReference>
<evidence type="ECO:0000259" key="8">
    <source>
        <dbReference type="PROSITE" id="PS50977"/>
    </source>
</evidence>
<keyword evidence="2" id="KW-0805">Transcription regulation</keyword>
<feature type="domain" description="OmpR/PhoB-type" evidence="9">
    <location>
        <begin position="1"/>
        <end position="100"/>
    </location>
</feature>
<comment type="similarity">
    <text evidence="1">Belongs to the AfsR/DnrI/RedD regulatory family.</text>
</comment>
<evidence type="ECO:0000256" key="4">
    <source>
        <dbReference type="ARBA" id="ARBA00023163"/>
    </source>
</evidence>
<feature type="region of interest" description="Disordered" evidence="7">
    <location>
        <begin position="251"/>
        <end position="320"/>
    </location>
</feature>
<dbReference type="CDD" id="cd15831">
    <property type="entry name" value="BTAD"/>
    <property type="match status" value="1"/>
</dbReference>
<dbReference type="InterPro" id="IPR001647">
    <property type="entry name" value="HTH_TetR"/>
</dbReference>
<evidence type="ECO:0000256" key="3">
    <source>
        <dbReference type="ARBA" id="ARBA00023125"/>
    </source>
</evidence>
<evidence type="ECO:0000259" key="9">
    <source>
        <dbReference type="PROSITE" id="PS51755"/>
    </source>
</evidence>
<dbReference type="InterPro" id="IPR051677">
    <property type="entry name" value="AfsR-DnrI-RedD_regulator"/>
</dbReference>
<reference evidence="10" key="1">
    <citation type="submission" date="2024-01" db="EMBL/GenBank/DDBJ databases">
        <title>The genome sequence of Micromonospora mangrovi CCTCC AA 2012012.</title>
        <authorList>
            <person name="Gao J."/>
        </authorList>
    </citation>
    <scope>NUCLEOTIDE SEQUENCE</scope>
    <source>
        <strain evidence="10">CCTCC AA 2012012</strain>
    </source>
</reference>
<dbReference type="InterPro" id="IPR004111">
    <property type="entry name" value="Repressor_TetR_C"/>
</dbReference>
<dbReference type="GO" id="GO:0045892">
    <property type="term" value="P:negative regulation of DNA-templated transcription"/>
    <property type="evidence" value="ECO:0007669"/>
    <property type="project" value="InterPro"/>
</dbReference>
<dbReference type="SUPFAM" id="SSF46894">
    <property type="entry name" value="C-terminal effector domain of the bipartite response regulators"/>
    <property type="match status" value="1"/>
</dbReference>
<dbReference type="SMART" id="SM01043">
    <property type="entry name" value="BTAD"/>
    <property type="match status" value="1"/>
</dbReference>
<dbReference type="InterPro" id="IPR001867">
    <property type="entry name" value="OmpR/PhoB-type_DNA-bd"/>
</dbReference>
<dbReference type="PROSITE" id="PS50977">
    <property type="entry name" value="HTH_TETR_2"/>
    <property type="match status" value="1"/>
</dbReference>
<dbReference type="Gene3D" id="1.25.40.10">
    <property type="entry name" value="Tetratricopeptide repeat domain"/>
    <property type="match status" value="1"/>
</dbReference>